<dbReference type="PANTHER" id="PTHR42685:SF22">
    <property type="entry name" value="CONDITIONED MEDIUM FACTOR RECEPTOR 1"/>
    <property type="match status" value="1"/>
</dbReference>
<evidence type="ECO:0000313" key="2">
    <source>
        <dbReference type="Proteomes" id="UP000182743"/>
    </source>
</evidence>
<dbReference type="InterPro" id="IPR050407">
    <property type="entry name" value="Geranylgeranyl_reductase"/>
</dbReference>
<evidence type="ECO:0000313" key="1">
    <source>
        <dbReference type="EMBL" id="OIQ08251.1"/>
    </source>
</evidence>
<name>A0A1J5JNG3_NEOTH</name>
<dbReference type="EC" id="5.3.1.29" evidence="1"/>
<dbReference type="Pfam" id="PF05834">
    <property type="entry name" value="Lycopene_cycl"/>
    <property type="match status" value="1"/>
</dbReference>
<dbReference type="GO" id="GO:0043917">
    <property type="term" value="F:ribose 1,5-bisphosphate isomerase activity"/>
    <property type="evidence" value="ECO:0007669"/>
    <property type="project" value="UniProtKB-EC"/>
</dbReference>
<reference evidence="1 2" key="1">
    <citation type="submission" date="2016-08" db="EMBL/GenBank/DDBJ databases">
        <title>Genome-based comparison of Moorella thermoacetic strains.</title>
        <authorList>
            <person name="Poehlein A."/>
            <person name="Bengelsdorf F.R."/>
            <person name="Esser C."/>
            <person name="Duerre P."/>
            <person name="Daniel R."/>
        </authorList>
    </citation>
    <scope>NUCLEOTIDE SEQUENCE [LARGE SCALE GENOMIC DNA]</scope>
    <source>
        <strain evidence="1 2">DSM 11768</strain>
    </source>
</reference>
<accession>A0A1J5JNG3</accession>
<dbReference type="InterPro" id="IPR011777">
    <property type="entry name" value="Geranylgeranyl_Rdtase_fam"/>
</dbReference>
<gene>
    <name evidence="1" type="ORF">MOOR_21050</name>
</gene>
<dbReference type="Pfam" id="PF13450">
    <property type="entry name" value="NAD_binding_8"/>
    <property type="match status" value="1"/>
</dbReference>
<dbReference type="EMBL" id="MIHH01000013">
    <property type="protein sequence ID" value="OIQ08251.1"/>
    <property type="molecule type" value="Genomic_DNA"/>
</dbReference>
<organism evidence="1 2">
    <name type="scientific">Neomoorella thermoacetica</name>
    <name type="common">Clostridium thermoaceticum</name>
    <dbReference type="NCBI Taxonomy" id="1525"/>
    <lineage>
        <taxon>Bacteria</taxon>
        <taxon>Bacillati</taxon>
        <taxon>Bacillota</taxon>
        <taxon>Clostridia</taxon>
        <taxon>Neomoorellales</taxon>
        <taxon>Neomoorellaceae</taxon>
        <taxon>Neomoorella</taxon>
    </lineage>
</organism>
<proteinExistence type="predicted"/>
<sequence>MLKYDAVVAGAGPAGSTAARVVAAAGARVLLIEKRARVGYPVQCAEYVPALIASEVDFEEKSIALAVGTLVTFFPDGTETSTSAPGYILNREVFDASLAEGAVKAGAELWLKATVEDLTDTSLIIRQANGLRQEVEAGVIIGADGPLSLVARTRGWPRATLAAAVQVEMALPEPMQVTRVYFDPLYRGGYAWVFPKGKTANVGVGLVPGEITPAAALTHFLRRLGWQQQNIVRRTGGLIPVAGPYQEVHRGRVLLCGDAGGFTHPVTGAGILTAILSGRLAGEAAAAYLGSGAPLATYEESWRDLLGPALARGQAGRRRWQEEWARDGAALSKLLRQTWMV</sequence>
<keyword evidence="1" id="KW-0413">Isomerase</keyword>
<protein>
    <submittedName>
        <fullName evidence="1">Putative thiazole biosynthetic enzyme</fullName>
        <ecNumber evidence="1">5.3.1.29</ecNumber>
    </submittedName>
</protein>
<dbReference type="AlphaFoldDB" id="A0A1J5JNG3"/>
<dbReference type="GO" id="GO:0016628">
    <property type="term" value="F:oxidoreductase activity, acting on the CH-CH group of donors, NAD or NADP as acceptor"/>
    <property type="evidence" value="ECO:0007669"/>
    <property type="project" value="InterPro"/>
</dbReference>
<dbReference type="Gene3D" id="3.50.50.60">
    <property type="entry name" value="FAD/NAD(P)-binding domain"/>
    <property type="match status" value="1"/>
</dbReference>
<dbReference type="InterPro" id="IPR036188">
    <property type="entry name" value="FAD/NAD-bd_sf"/>
</dbReference>
<dbReference type="NCBIfam" id="TIGR02032">
    <property type="entry name" value="GG-red-SF"/>
    <property type="match status" value="1"/>
</dbReference>
<dbReference type="PANTHER" id="PTHR42685">
    <property type="entry name" value="GERANYLGERANYL DIPHOSPHATE REDUCTASE"/>
    <property type="match status" value="1"/>
</dbReference>
<comment type="caution">
    <text evidence="1">The sequence shown here is derived from an EMBL/GenBank/DDBJ whole genome shotgun (WGS) entry which is preliminary data.</text>
</comment>
<dbReference type="SUPFAM" id="SSF51905">
    <property type="entry name" value="FAD/NAD(P)-binding domain"/>
    <property type="match status" value="1"/>
</dbReference>
<dbReference type="PRINTS" id="PR00420">
    <property type="entry name" value="RNGMNOXGNASE"/>
</dbReference>
<dbReference type="Proteomes" id="UP000182743">
    <property type="component" value="Unassembled WGS sequence"/>
</dbReference>
<dbReference type="RefSeq" id="WP_071521242.1">
    <property type="nucleotide sequence ID" value="NZ_MIHH01000013.1"/>
</dbReference>